<sequence length="491" mass="56287">MAVRVRYAPSPTGLQHIGGLRTALFNYFFARSAGGTFILRIEDTDRERYDERALEDIFDTFRWLGIDWDEGPGKGGDFGPYFQSERRELYEEHARRLVDMGMAYYCFCTPERLEKLRQERGKGKASGYDRHCRNLSQSEVDSMLAEGRPYVIRLKVPLEGETFFSDVLLGDVSYANTDINPDPVLLKSDGFPTYHLANVVDDHLMEITHILRAQEWIPSTPLHVLIYKAFGWEPPVYCHLPMVLGEDGQKLSKRHGATSVLEFRKQGYLAEALVNYVSLLGWSYDDSTEFFSREDLERVFSIERLNKSPAVFDYKKLDWFNGVYIRKKTDEELFELLLPYAIDYGLVSKEPSDEEKKKLLGAVPIIKERLRVLSDVGPMLEFLFKGLPEYEPSMLIHKKSDKQKTLSALEAIKGFLHGYEGRSHDENENGFRELADSLGIKLGLLLMPLRVAITGSTVSPPLLESIYLMGEDEAIRRVDAAYTKLVDWNEE</sequence>
<dbReference type="CDD" id="cd00808">
    <property type="entry name" value="GluRS_core"/>
    <property type="match status" value="1"/>
</dbReference>
<evidence type="ECO:0000256" key="6">
    <source>
        <dbReference type="ARBA" id="ARBA00022917"/>
    </source>
</evidence>
<evidence type="ECO:0000256" key="3">
    <source>
        <dbReference type="ARBA" id="ARBA00022598"/>
    </source>
</evidence>
<feature type="domain" description="Aminoacyl-tRNA synthetase class I anticodon-binding" evidence="10">
    <location>
        <begin position="332"/>
        <end position="481"/>
    </location>
</feature>
<feature type="binding site" evidence="8">
    <location>
        <position position="253"/>
    </location>
    <ligand>
        <name>ATP</name>
        <dbReference type="ChEBI" id="CHEBI:30616"/>
    </ligand>
</feature>
<evidence type="ECO:0000256" key="5">
    <source>
        <dbReference type="ARBA" id="ARBA00022840"/>
    </source>
</evidence>
<dbReference type="InterPro" id="IPR000924">
    <property type="entry name" value="Glu/Gln-tRNA-synth"/>
</dbReference>
<keyword evidence="2 8" id="KW-0963">Cytoplasm</keyword>
<keyword evidence="3 8" id="KW-0436">Ligase</keyword>
<comment type="caution">
    <text evidence="11">The sequence shown here is derived from an EMBL/GenBank/DDBJ whole genome shotgun (WGS) entry which is preliminary data.</text>
</comment>
<dbReference type="Proteomes" id="UP001466331">
    <property type="component" value="Unassembled WGS sequence"/>
</dbReference>
<dbReference type="Gene3D" id="1.10.8.70">
    <property type="entry name" value="Glutamate-tRNA synthetase, class I, anticodon-binding domain 1"/>
    <property type="match status" value="1"/>
</dbReference>
<dbReference type="InterPro" id="IPR020752">
    <property type="entry name" value="Glu-tRNA-synth_I_codon-bd_sub1"/>
</dbReference>
<accession>A0ABU9UAU8</accession>
<dbReference type="InterPro" id="IPR020058">
    <property type="entry name" value="Glu/Gln-tRNA-synth_Ib_cat-dom"/>
</dbReference>
<dbReference type="InterPro" id="IPR014729">
    <property type="entry name" value="Rossmann-like_a/b/a_fold"/>
</dbReference>
<dbReference type="InterPro" id="IPR020751">
    <property type="entry name" value="aa-tRNA-synth_I_codon-bd_sub2"/>
</dbReference>
<evidence type="ECO:0000256" key="2">
    <source>
        <dbReference type="ARBA" id="ARBA00022490"/>
    </source>
</evidence>
<comment type="function">
    <text evidence="8">Catalyzes the attachment of glutamate to tRNA(Glu) in a two-step reaction: glutamate is first activated by ATP to form Glu-AMP and then transferred to the acceptor end of tRNA(Glu).</text>
</comment>
<evidence type="ECO:0000256" key="1">
    <source>
        <dbReference type="ARBA" id="ARBA00007894"/>
    </source>
</evidence>
<dbReference type="Pfam" id="PF19269">
    <property type="entry name" value="Anticodon_2"/>
    <property type="match status" value="1"/>
</dbReference>
<dbReference type="InterPro" id="IPR008925">
    <property type="entry name" value="aa_tRNA-synth_I_cd-bd_sf"/>
</dbReference>
<evidence type="ECO:0000313" key="11">
    <source>
        <dbReference type="EMBL" id="MEM5947778.1"/>
    </source>
</evidence>
<dbReference type="InterPro" id="IPR004527">
    <property type="entry name" value="Glu-tRNA-ligase_bac/mito"/>
</dbReference>
<keyword evidence="6 8" id="KW-0648">Protein biosynthesis</keyword>
<dbReference type="RefSeq" id="WP_420069228.1">
    <property type="nucleotide sequence ID" value="NZ_JBCHKQ010000002.1"/>
</dbReference>
<protein>
    <recommendedName>
        <fullName evidence="8">Glutamate--tRNA ligase</fullName>
        <ecNumber evidence="8">6.1.1.17</ecNumber>
    </recommendedName>
    <alternativeName>
        <fullName evidence="8">Glutamyl-tRNA synthetase</fullName>
        <shortName evidence="8">GluRS</shortName>
    </alternativeName>
</protein>
<comment type="similarity">
    <text evidence="1 8">Belongs to the class-I aminoacyl-tRNA synthetase family. Glutamate--tRNA ligase type 1 subfamily.</text>
</comment>
<dbReference type="PRINTS" id="PR00987">
    <property type="entry name" value="TRNASYNTHGLU"/>
</dbReference>
<evidence type="ECO:0000256" key="4">
    <source>
        <dbReference type="ARBA" id="ARBA00022741"/>
    </source>
</evidence>
<dbReference type="SUPFAM" id="SSF52374">
    <property type="entry name" value="Nucleotidylyl transferase"/>
    <property type="match status" value="1"/>
</dbReference>
<dbReference type="InterPro" id="IPR049940">
    <property type="entry name" value="GluQ/Sye"/>
</dbReference>
<dbReference type="Pfam" id="PF00749">
    <property type="entry name" value="tRNA-synt_1c"/>
    <property type="match status" value="1"/>
</dbReference>
<feature type="domain" description="Glutamyl/glutaminyl-tRNA synthetase class Ib catalytic" evidence="9">
    <location>
        <begin position="3"/>
        <end position="319"/>
    </location>
</feature>
<dbReference type="EC" id="6.1.1.17" evidence="8"/>
<gene>
    <name evidence="8 11" type="primary">gltX</name>
    <name evidence="11" type="ORF">WKV44_04395</name>
</gene>
<dbReference type="PANTHER" id="PTHR43311:SF2">
    <property type="entry name" value="GLUTAMATE--TRNA LIGASE, MITOCHONDRIAL-RELATED"/>
    <property type="match status" value="1"/>
</dbReference>
<proteinExistence type="inferred from homology"/>
<dbReference type="SUPFAM" id="SSF48163">
    <property type="entry name" value="An anticodon-binding domain of class I aminoacyl-tRNA synthetases"/>
    <property type="match status" value="1"/>
</dbReference>
<dbReference type="InterPro" id="IPR045462">
    <property type="entry name" value="aa-tRNA-synth_I_cd-bd"/>
</dbReference>
<dbReference type="NCBIfam" id="TIGR00464">
    <property type="entry name" value="gltX_bact"/>
    <property type="match status" value="1"/>
</dbReference>
<keyword evidence="7 8" id="KW-0030">Aminoacyl-tRNA synthetase</keyword>
<organism evidence="11 12">
    <name type="scientific">Rarispira pelagica</name>
    <dbReference type="NCBI Taxonomy" id="3141764"/>
    <lineage>
        <taxon>Bacteria</taxon>
        <taxon>Pseudomonadati</taxon>
        <taxon>Spirochaetota</taxon>
        <taxon>Spirochaetia</taxon>
        <taxon>Winmispirales</taxon>
        <taxon>Winmispiraceae</taxon>
        <taxon>Rarispira</taxon>
    </lineage>
</organism>
<evidence type="ECO:0000259" key="10">
    <source>
        <dbReference type="Pfam" id="PF19269"/>
    </source>
</evidence>
<name>A0ABU9UAU8_9SPIR</name>
<evidence type="ECO:0000313" key="12">
    <source>
        <dbReference type="Proteomes" id="UP001466331"/>
    </source>
</evidence>
<comment type="caution">
    <text evidence="8">Lacks conserved residue(s) required for the propagation of feature annotation.</text>
</comment>
<reference evidence="11 12" key="1">
    <citation type="submission" date="2024-03" db="EMBL/GenBank/DDBJ databases">
        <title>Ignisphaera cupida sp. nov., a hyperthermophilic hydrolytic archaeon from a hot spring of Kamchatka, and proposal of Ignisphaeraceae fam. nov.</title>
        <authorList>
            <person name="Podosokorskaya O.A."/>
            <person name="Elcheninov A.G."/>
            <person name="Maltseva A.I."/>
            <person name="Zayulina K.S."/>
            <person name="Novikov A."/>
            <person name="Merkel A.Y."/>
        </authorList>
    </citation>
    <scope>NUCLEOTIDE SEQUENCE [LARGE SCALE GENOMIC DNA]</scope>
    <source>
        <strain evidence="11 12">38H-sp</strain>
    </source>
</reference>
<keyword evidence="12" id="KW-1185">Reference proteome</keyword>
<comment type="subcellular location">
    <subcellularLocation>
        <location evidence="8">Cytoplasm</location>
    </subcellularLocation>
</comment>
<dbReference type="EMBL" id="JBCHKQ010000002">
    <property type="protein sequence ID" value="MEM5947778.1"/>
    <property type="molecule type" value="Genomic_DNA"/>
</dbReference>
<dbReference type="PANTHER" id="PTHR43311">
    <property type="entry name" value="GLUTAMATE--TRNA LIGASE"/>
    <property type="match status" value="1"/>
</dbReference>
<feature type="short sequence motif" description="'KMSKS' region" evidence="8">
    <location>
        <begin position="250"/>
        <end position="254"/>
    </location>
</feature>
<dbReference type="Gene3D" id="3.40.50.620">
    <property type="entry name" value="HUPs"/>
    <property type="match status" value="1"/>
</dbReference>
<dbReference type="GO" id="GO:0004818">
    <property type="term" value="F:glutamate-tRNA ligase activity"/>
    <property type="evidence" value="ECO:0007669"/>
    <property type="project" value="UniProtKB-EC"/>
</dbReference>
<evidence type="ECO:0000256" key="7">
    <source>
        <dbReference type="ARBA" id="ARBA00023146"/>
    </source>
</evidence>
<comment type="subunit">
    <text evidence="8">Monomer.</text>
</comment>
<dbReference type="InterPro" id="IPR033910">
    <property type="entry name" value="GluRS_core"/>
</dbReference>
<keyword evidence="4 8" id="KW-0547">Nucleotide-binding</keyword>
<evidence type="ECO:0000259" key="9">
    <source>
        <dbReference type="Pfam" id="PF00749"/>
    </source>
</evidence>
<dbReference type="Gene3D" id="1.10.10.350">
    <property type="match status" value="1"/>
</dbReference>
<keyword evidence="5 8" id="KW-0067">ATP-binding</keyword>
<comment type="catalytic activity">
    <reaction evidence="8">
        <text>tRNA(Glu) + L-glutamate + ATP = L-glutamyl-tRNA(Glu) + AMP + diphosphate</text>
        <dbReference type="Rhea" id="RHEA:23540"/>
        <dbReference type="Rhea" id="RHEA-COMP:9663"/>
        <dbReference type="Rhea" id="RHEA-COMP:9680"/>
        <dbReference type="ChEBI" id="CHEBI:29985"/>
        <dbReference type="ChEBI" id="CHEBI:30616"/>
        <dbReference type="ChEBI" id="CHEBI:33019"/>
        <dbReference type="ChEBI" id="CHEBI:78442"/>
        <dbReference type="ChEBI" id="CHEBI:78520"/>
        <dbReference type="ChEBI" id="CHEBI:456215"/>
        <dbReference type="EC" id="6.1.1.17"/>
    </reaction>
</comment>
<dbReference type="HAMAP" id="MF_00022">
    <property type="entry name" value="Glu_tRNA_synth_type1"/>
    <property type="match status" value="1"/>
</dbReference>
<feature type="short sequence motif" description="'HIGH' region" evidence="8">
    <location>
        <begin position="9"/>
        <end position="19"/>
    </location>
</feature>
<evidence type="ECO:0000256" key="8">
    <source>
        <dbReference type="HAMAP-Rule" id="MF_00022"/>
    </source>
</evidence>